<name>A0AAN4W1B2_9BACT</name>
<feature type="transmembrane region" description="Helical" evidence="1">
    <location>
        <begin position="143"/>
        <end position="163"/>
    </location>
</feature>
<organism evidence="2 3">
    <name type="scientific">Persicobacter diffluens</name>
    <dbReference type="NCBI Taxonomy" id="981"/>
    <lineage>
        <taxon>Bacteria</taxon>
        <taxon>Pseudomonadati</taxon>
        <taxon>Bacteroidota</taxon>
        <taxon>Cytophagia</taxon>
        <taxon>Cytophagales</taxon>
        <taxon>Persicobacteraceae</taxon>
        <taxon>Persicobacter</taxon>
    </lineage>
</organism>
<dbReference type="AlphaFoldDB" id="A0AAN4W1B2"/>
<sequence>MTAKTGVDFLSWRSVRFNEFFMISTEEKLRITERIIESKTFRNAPTSSAILRFLVQANIEDRFLKEGIIDMEFFGGKPQDTKNNPRVRVNIYNLRKKLNTYYENEGAKEEWQAIIDKGQYSLKFEKKIKEDPKTKLEKKSFRFNHWSLLLWAVSSLVLVWYHFPAQPPKIWKAFFDNGHSTSLYIGDAFGFTGQTISGQAAWIRDFKINSLEDYYQLIKENPQLEASTNPANYTYATRMAENATHDLSRWFANWQNDFEIKYASKSRFSDIKKDNTLYVGRLKDQRNFIYLFNEGNPHFSVKQKMIDFVNHPQLPDTTFQLIQYNPETDYALVSRMPGPNKTAQFFFFSDHDIGVMATVEFFTNPDSLESFQRKYLQGQEYFTAIFRAKGRERINLDLETLMVVGF</sequence>
<evidence type="ECO:0000313" key="3">
    <source>
        <dbReference type="Proteomes" id="UP001310022"/>
    </source>
</evidence>
<evidence type="ECO:0000256" key="1">
    <source>
        <dbReference type="SAM" id="Phobius"/>
    </source>
</evidence>
<accession>A0AAN4W1B2</accession>
<gene>
    <name evidence="2" type="ORF">PEDI_30440</name>
</gene>
<keyword evidence="1" id="KW-1133">Transmembrane helix</keyword>
<evidence type="ECO:0000313" key="2">
    <source>
        <dbReference type="EMBL" id="GJM62492.1"/>
    </source>
</evidence>
<keyword evidence="1" id="KW-0812">Transmembrane</keyword>
<proteinExistence type="predicted"/>
<reference evidence="2 3" key="1">
    <citation type="submission" date="2021-12" db="EMBL/GenBank/DDBJ databases">
        <title>Genome sequencing of bacteria with rrn-lacking chromosome and rrn-plasmid.</title>
        <authorList>
            <person name="Anda M."/>
            <person name="Iwasaki W."/>
        </authorList>
    </citation>
    <scope>NUCLEOTIDE SEQUENCE [LARGE SCALE GENOMIC DNA]</scope>
    <source>
        <strain evidence="2 3">NBRC 15940</strain>
    </source>
</reference>
<protein>
    <submittedName>
        <fullName evidence="2">Uncharacterized protein</fullName>
    </submittedName>
</protein>
<dbReference type="EMBL" id="BQKE01000002">
    <property type="protein sequence ID" value="GJM62492.1"/>
    <property type="molecule type" value="Genomic_DNA"/>
</dbReference>
<dbReference type="Proteomes" id="UP001310022">
    <property type="component" value="Unassembled WGS sequence"/>
</dbReference>
<keyword evidence="3" id="KW-1185">Reference proteome</keyword>
<keyword evidence="1" id="KW-0472">Membrane</keyword>
<comment type="caution">
    <text evidence="2">The sequence shown here is derived from an EMBL/GenBank/DDBJ whole genome shotgun (WGS) entry which is preliminary data.</text>
</comment>